<comment type="caution">
    <text evidence="3">The sequence shown here is derived from an EMBL/GenBank/DDBJ whole genome shotgun (WGS) entry which is preliminary data.</text>
</comment>
<evidence type="ECO:0000256" key="1">
    <source>
        <dbReference type="ARBA" id="ARBA00023002"/>
    </source>
</evidence>
<dbReference type="Proteomes" id="UP000310636">
    <property type="component" value="Unassembled WGS sequence"/>
</dbReference>
<accession>A0A4S4C3P5</accession>
<feature type="domain" description="Alcohol dehydrogenase-like C-terminal" evidence="2">
    <location>
        <begin position="44"/>
        <end position="171"/>
    </location>
</feature>
<keyword evidence="1" id="KW-0560">Oxidoreductase</keyword>
<dbReference type="Pfam" id="PF00107">
    <property type="entry name" value="ADH_zinc_N"/>
    <property type="match status" value="1"/>
</dbReference>
<gene>
    <name evidence="3" type="ORF">E6C55_07040</name>
</gene>
<evidence type="ECO:0000313" key="4">
    <source>
        <dbReference type="Proteomes" id="UP000310636"/>
    </source>
</evidence>
<dbReference type="PANTHER" id="PTHR43401:SF2">
    <property type="entry name" value="L-THREONINE 3-DEHYDROGENASE"/>
    <property type="match status" value="1"/>
</dbReference>
<dbReference type="PANTHER" id="PTHR43401">
    <property type="entry name" value="L-THREONINE 3-DEHYDROGENASE"/>
    <property type="match status" value="1"/>
</dbReference>
<dbReference type="EMBL" id="SSOB01000007">
    <property type="protein sequence ID" value="THF82133.1"/>
    <property type="molecule type" value="Genomic_DNA"/>
</dbReference>
<name>A0A4S4C3P5_9BACL</name>
<evidence type="ECO:0000259" key="2">
    <source>
        <dbReference type="Pfam" id="PF00107"/>
    </source>
</evidence>
<dbReference type="SUPFAM" id="SSF51735">
    <property type="entry name" value="NAD(P)-binding Rossmann-fold domains"/>
    <property type="match status" value="1"/>
</dbReference>
<evidence type="ECO:0000313" key="3">
    <source>
        <dbReference type="EMBL" id="THF82133.1"/>
    </source>
</evidence>
<sequence length="214" mass="22792">MRYGTFRYPSRVAALAEPFAVGFHVNRRGGVADGDRVLVIGGGPIGLIVGLVARANGAAVAFSEINPARIEQAASFGFADAINPAVEDAQARADELTGGEGFDVVIEVSASQAGLRFATAACRIRGTVVFVGFPGSIPQVNVLQAIFKELTLVGSRVYTFDDFQKTMKLLENLSADSQVDLDKLISDVCPVEQLENSIRRMKEGKSNGKILIAF</sequence>
<dbReference type="GO" id="GO:0016491">
    <property type="term" value="F:oxidoreductase activity"/>
    <property type="evidence" value="ECO:0007669"/>
    <property type="project" value="UniProtKB-KW"/>
</dbReference>
<reference evidence="3 4" key="1">
    <citation type="submission" date="2019-04" db="EMBL/GenBank/DDBJ databases">
        <title>Cohnella sp. nov. isolated from preserved vegetables.</title>
        <authorList>
            <person name="Lin S.-Y."/>
            <person name="Hung M.-H."/>
            <person name="Young C.-C."/>
        </authorList>
    </citation>
    <scope>NUCLEOTIDE SEQUENCE [LARGE SCALE GENOMIC DNA]</scope>
    <source>
        <strain evidence="3 4">CC-MHH1044</strain>
    </source>
</reference>
<organism evidence="3 4">
    <name type="scientific">Cohnella fermenti</name>
    <dbReference type="NCBI Taxonomy" id="2565925"/>
    <lineage>
        <taxon>Bacteria</taxon>
        <taxon>Bacillati</taxon>
        <taxon>Bacillota</taxon>
        <taxon>Bacilli</taxon>
        <taxon>Bacillales</taxon>
        <taxon>Paenibacillaceae</taxon>
        <taxon>Cohnella</taxon>
    </lineage>
</organism>
<dbReference type="AlphaFoldDB" id="A0A4S4C3P5"/>
<protein>
    <recommendedName>
        <fullName evidence="2">Alcohol dehydrogenase-like C-terminal domain-containing protein</fullName>
    </recommendedName>
</protein>
<proteinExistence type="predicted"/>
<dbReference type="Gene3D" id="3.40.50.720">
    <property type="entry name" value="NAD(P)-binding Rossmann-like Domain"/>
    <property type="match status" value="1"/>
</dbReference>
<dbReference type="InterPro" id="IPR013149">
    <property type="entry name" value="ADH-like_C"/>
</dbReference>
<dbReference type="InterPro" id="IPR036291">
    <property type="entry name" value="NAD(P)-bd_dom_sf"/>
</dbReference>
<dbReference type="InterPro" id="IPR050129">
    <property type="entry name" value="Zn_alcohol_dh"/>
</dbReference>
<keyword evidence="4" id="KW-1185">Reference proteome</keyword>
<dbReference type="OrthoDB" id="9777057at2"/>
<dbReference type="Gene3D" id="3.90.180.10">
    <property type="entry name" value="Medium-chain alcohol dehydrogenases, catalytic domain"/>
    <property type="match status" value="1"/>
</dbReference>